<evidence type="ECO:0000259" key="2">
    <source>
        <dbReference type="PROSITE" id="PS51468"/>
    </source>
</evidence>
<protein>
    <submittedName>
        <fullName evidence="3">VMA5A protein</fullName>
    </submittedName>
</protein>
<dbReference type="Pfam" id="PF08487">
    <property type="entry name" value="VIT"/>
    <property type="match status" value="1"/>
</dbReference>
<keyword evidence="4" id="KW-1185">Reference proteome</keyword>
<proteinExistence type="predicted"/>
<dbReference type="Pfam" id="PF13768">
    <property type="entry name" value="VWA_3"/>
    <property type="match status" value="1"/>
</dbReference>
<dbReference type="InterPro" id="IPR013694">
    <property type="entry name" value="VIT"/>
</dbReference>
<dbReference type="Proteomes" id="UP000642973">
    <property type="component" value="Unassembled WGS sequence"/>
</dbReference>
<keyword evidence="1" id="KW-0732">Signal</keyword>
<feature type="domain" description="VIT" evidence="2">
    <location>
        <begin position="6"/>
        <end position="134"/>
    </location>
</feature>
<dbReference type="AlphaFoldDB" id="A0A851C197"/>
<evidence type="ECO:0000256" key="1">
    <source>
        <dbReference type="SAM" id="SignalP"/>
    </source>
</evidence>
<dbReference type="SUPFAM" id="SSF48239">
    <property type="entry name" value="Terpenoid cyclases/Protein prenyltransferases"/>
    <property type="match status" value="1"/>
</dbReference>
<feature type="non-terminal residue" evidence="3">
    <location>
        <position position="1"/>
    </location>
</feature>
<dbReference type="Gene3D" id="3.40.50.410">
    <property type="entry name" value="von Willebrand factor, type A domain"/>
    <property type="match status" value="1"/>
</dbReference>
<dbReference type="PANTHER" id="PTHR45737">
    <property type="entry name" value="VON WILLEBRAND FACTOR A DOMAIN-CONTAINING PROTEIN 5A"/>
    <property type="match status" value="1"/>
</dbReference>
<evidence type="ECO:0000313" key="4">
    <source>
        <dbReference type="Proteomes" id="UP000642973"/>
    </source>
</evidence>
<dbReference type="SMART" id="SM00609">
    <property type="entry name" value="VIT"/>
    <property type="match status" value="1"/>
</dbReference>
<reference evidence="3" key="1">
    <citation type="submission" date="2019-10" db="EMBL/GenBank/DDBJ databases">
        <title>Bird 10,000 Genomes (B10K) Project - Family phase.</title>
        <authorList>
            <person name="Zhang G."/>
        </authorList>
    </citation>
    <scope>NUCLEOTIDE SEQUENCE</scope>
    <source>
        <strain evidence="3">B10K-DU-002-55</strain>
        <tissue evidence="3">Muscle</tissue>
    </source>
</reference>
<dbReference type="PROSITE" id="PS51468">
    <property type="entry name" value="VIT"/>
    <property type="match status" value="1"/>
</dbReference>
<feature type="non-terminal residue" evidence="3">
    <location>
        <position position="818"/>
    </location>
</feature>
<gene>
    <name evidence="3" type="primary">Vwa5a_0</name>
    <name evidence="3" type="ORF">CALVIR_R02709</name>
</gene>
<comment type="caution">
    <text evidence="3">The sequence shown here is derived from an EMBL/GenBank/DDBJ whole genome shotgun (WGS) entry which is preliminary data.</text>
</comment>
<evidence type="ECO:0000313" key="3">
    <source>
        <dbReference type="EMBL" id="NWI50250.1"/>
    </source>
</evidence>
<sequence>STAMGSFLLGKWLHMPLYSVPLCSAVVDVAIQDYVADVASELIYQNKSPMSTEVLFVFPLYPQMSIYSFQACSEDTKVQVMLQDEAQQIHEATGCWEYLEYLQDHSRCPGEVFACFLGTLAPGRELVVTLRYVQELSREPDGAARFVLPHTLHPYTKLYSEACTLPNTLFLLAAWNHLDSQLPYSLLLTASLQSPRGVANVQANCSLTPLIYMAQDHSTAQVSLTGSPPRHHDLELLVYFGEPSAVSAVVEKGDLGAPPGSLLGESMVLVTLAPSIPEAVPGKRQSGELIFLLDTTFLEHAQHTSRPACYVFPQDCLLFLLKSLPLGVYFNIYCYEAASVGIYPQSVEYTQGNLIEAMRRIPSTSSSLDDTNLLGTLRSVYSTPRPHGHARQLFIFMTGLPADTEAIAAEVCRHRNSHRCFSFCFSEDSAALATALARETDGEATYIPSNNSMTAVVLQCLKRALKPAAEVVSLSWTLPHGLEVEVLGGTPQSIFQGQHIFLYAQIHGQAEDTMVAKGIMTLQCSLDGEDVTHTIEFPLCSQGDGRLVGHRLAARFLLQRLLPEAAGGSGDEPRHRAVEISLTSGIICPFTSYVGIHTSQRVTWYQGPLALLAPWQSRVPCQIVELRGSCKDSSCFPVTIWVPPGWLTAVRESWLALRRLTCSTAAVPQWGSCSKACKTLPSSVSSLKFVDPTAFALCSPIFLPWSTEAIAECQKLVALQREDGSWALSSGLASVLEVDEAEIKRKMPGEVTEPSIWATVLAVTWLQRPDKCYQDHCELLMAKAMTWLCSQAVSQLDKCLEAANNLLGSSRKANIFRL</sequence>
<accession>A0A851C197</accession>
<dbReference type="InterPro" id="IPR002035">
    <property type="entry name" value="VWF_A"/>
</dbReference>
<dbReference type="PANTHER" id="PTHR45737:SF6">
    <property type="entry name" value="VON WILLEBRAND FACTOR A DOMAIN-CONTAINING PROTEIN 5A"/>
    <property type="match status" value="1"/>
</dbReference>
<organism evidence="3 4">
    <name type="scientific">Calyptomena viridis</name>
    <name type="common">Lesser green broadbill</name>
    <dbReference type="NCBI Taxonomy" id="135972"/>
    <lineage>
        <taxon>Eukaryota</taxon>
        <taxon>Metazoa</taxon>
        <taxon>Chordata</taxon>
        <taxon>Craniata</taxon>
        <taxon>Vertebrata</taxon>
        <taxon>Euteleostomi</taxon>
        <taxon>Archelosauria</taxon>
        <taxon>Archosauria</taxon>
        <taxon>Dinosauria</taxon>
        <taxon>Saurischia</taxon>
        <taxon>Theropoda</taxon>
        <taxon>Coelurosauria</taxon>
        <taxon>Aves</taxon>
        <taxon>Neognathae</taxon>
        <taxon>Neoaves</taxon>
        <taxon>Telluraves</taxon>
        <taxon>Australaves</taxon>
        <taxon>Passeriformes</taxon>
        <taxon>Eurylaimidae</taxon>
        <taxon>Calyptomena</taxon>
    </lineage>
</organism>
<dbReference type="EMBL" id="WEIV01004012">
    <property type="protein sequence ID" value="NWI50250.1"/>
    <property type="molecule type" value="Genomic_DNA"/>
</dbReference>
<feature type="chain" id="PRO_5032379123" evidence="1">
    <location>
        <begin position="26"/>
        <end position="818"/>
    </location>
</feature>
<name>A0A851C197_CALVR</name>
<dbReference type="InterPro" id="IPR036465">
    <property type="entry name" value="vWFA_dom_sf"/>
</dbReference>
<dbReference type="InterPro" id="IPR008930">
    <property type="entry name" value="Terpenoid_cyclase/PrenylTrfase"/>
</dbReference>
<feature type="signal peptide" evidence="1">
    <location>
        <begin position="1"/>
        <end position="25"/>
    </location>
</feature>